<comment type="caution">
    <text evidence="3">The sequence shown here is derived from an EMBL/GenBank/DDBJ whole genome shotgun (WGS) entry which is preliminary data.</text>
</comment>
<evidence type="ECO:0000256" key="1">
    <source>
        <dbReference type="SAM" id="MobiDB-lite"/>
    </source>
</evidence>
<dbReference type="EMBL" id="JARYMX010000003">
    <property type="protein sequence ID" value="KAJ9558688.1"/>
    <property type="molecule type" value="Genomic_DNA"/>
</dbReference>
<keyword evidence="4" id="KW-1185">Reference proteome</keyword>
<keyword evidence="2" id="KW-1133">Transmembrane helix</keyword>
<evidence type="ECO:0000256" key="2">
    <source>
        <dbReference type="SAM" id="Phobius"/>
    </source>
</evidence>
<evidence type="ECO:0000313" key="4">
    <source>
        <dbReference type="Proteomes" id="UP001172457"/>
    </source>
</evidence>
<reference evidence="3" key="1">
    <citation type="submission" date="2023-03" db="EMBL/GenBank/DDBJ databases">
        <title>Chromosome-scale reference genome and RAD-based genetic map of yellow starthistle (Centaurea solstitialis) reveal putative structural variation and QTLs associated with invader traits.</title>
        <authorList>
            <person name="Reatini B."/>
            <person name="Cang F.A."/>
            <person name="Jiang Q."/>
            <person name="Mckibben M.T.W."/>
            <person name="Barker M.S."/>
            <person name="Rieseberg L.H."/>
            <person name="Dlugosch K.M."/>
        </authorList>
    </citation>
    <scope>NUCLEOTIDE SEQUENCE</scope>
    <source>
        <strain evidence="3">CAN-66</strain>
        <tissue evidence="3">Leaf</tissue>
    </source>
</reference>
<dbReference type="AlphaFoldDB" id="A0AA38TD02"/>
<dbReference type="Proteomes" id="UP001172457">
    <property type="component" value="Chromosome 3"/>
</dbReference>
<accession>A0AA38TD02</accession>
<keyword evidence="2" id="KW-0812">Transmembrane</keyword>
<keyword evidence="2" id="KW-0472">Membrane</keyword>
<feature type="region of interest" description="Disordered" evidence="1">
    <location>
        <begin position="41"/>
        <end position="70"/>
    </location>
</feature>
<evidence type="ECO:0000313" key="3">
    <source>
        <dbReference type="EMBL" id="KAJ9558688.1"/>
    </source>
</evidence>
<sequence length="229" mass="25771">MFSSLQALQDPINGLIVKVARFGSLIFIIFIFFTSSSTSIVASRDSTETPDPRRGTEHVPRVDLEDPNPLLTEVTPETRMFDNVMKAVAEAMNKQQESFVKMLEDREASQRRNEAVGENAGNGSGDAEVVVATGVTRMTGEKEKAKAKGCSYKNFLGCKPPEFCGCNEPITCLYWLREMEMAFEASECNDSQRVKFASHLLKGEALTWWNLTRTIKHNYHIYKITFINI</sequence>
<organism evidence="3 4">
    <name type="scientific">Centaurea solstitialis</name>
    <name type="common">yellow star-thistle</name>
    <dbReference type="NCBI Taxonomy" id="347529"/>
    <lineage>
        <taxon>Eukaryota</taxon>
        <taxon>Viridiplantae</taxon>
        <taxon>Streptophyta</taxon>
        <taxon>Embryophyta</taxon>
        <taxon>Tracheophyta</taxon>
        <taxon>Spermatophyta</taxon>
        <taxon>Magnoliopsida</taxon>
        <taxon>eudicotyledons</taxon>
        <taxon>Gunneridae</taxon>
        <taxon>Pentapetalae</taxon>
        <taxon>asterids</taxon>
        <taxon>campanulids</taxon>
        <taxon>Asterales</taxon>
        <taxon>Asteraceae</taxon>
        <taxon>Carduoideae</taxon>
        <taxon>Cardueae</taxon>
        <taxon>Centaureinae</taxon>
        <taxon>Centaurea</taxon>
    </lineage>
</organism>
<protein>
    <submittedName>
        <fullName evidence="3">Uncharacterized protein</fullName>
    </submittedName>
</protein>
<feature type="transmembrane region" description="Helical" evidence="2">
    <location>
        <begin position="12"/>
        <end position="33"/>
    </location>
</feature>
<proteinExistence type="predicted"/>
<gene>
    <name evidence="3" type="ORF">OSB04_013302</name>
</gene>
<name>A0AA38TD02_9ASTR</name>
<feature type="compositionally biased region" description="Basic and acidic residues" evidence="1">
    <location>
        <begin position="45"/>
        <end position="64"/>
    </location>
</feature>